<dbReference type="SMART" id="SM00044">
    <property type="entry name" value="CYCc"/>
    <property type="match status" value="1"/>
</dbReference>
<sequence length="272" mass="30118">MDNDSVKDIAKQGVTNLLSPKTPSIVDMMMGRGTEKIIDSDTLIEEIQVRVSKSLNGDSAYSTVTEDSEQFLRKRVLQSLPMAVIFIDLVGSTSMILNLPKEKLATIFTTFAQEMAYVIKRHDGFVLKFVGDAVIGYFVAEELSVSVASRAVTCAESMLKVLKVGINPILKNNILPELKVKIGIDYGENTIVRYGDDLQDAHVDILGASVSMAAKIQNLSNPDQITIGNDIYKKIHPSIQEYFIHLDLDETQWNYKSATTGKVYPVYAYVGK</sequence>
<keyword evidence="3" id="KW-1185">Reference proteome</keyword>
<dbReference type="InterPro" id="IPR050697">
    <property type="entry name" value="Adenylyl/Guanylyl_Cyclase_3/4"/>
</dbReference>
<dbReference type="KEGG" id="ncl:C5F47_07215"/>
<dbReference type="InterPro" id="IPR029787">
    <property type="entry name" value="Nucleotide_cyclase"/>
</dbReference>
<dbReference type="SUPFAM" id="SSF55073">
    <property type="entry name" value="Nucleotide cyclase"/>
    <property type="match status" value="1"/>
</dbReference>
<dbReference type="InterPro" id="IPR001054">
    <property type="entry name" value="A/G_cyclase"/>
</dbReference>
<dbReference type="PANTHER" id="PTHR43081">
    <property type="entry name" value="ADENYLATE CYCLASE, TERMINAL-DIFFERENTIATION SPECIFIC-RELATED"/>
    <property type="match status" value="1"/>
</dbReference>
<evidence type="ECO:0000259" key="1">
    <source>
        <dbReference type="PROSITE" id="PS50125"/>
    </source>
</evidence>
<dbReference type="RefSeq" id="WP_179360462.1">
    <property type="nucleotide sequence ID" value="NZ_CP026993.1"/>
</dbReference>
<dbReference type="EMBL" id="CP026993">
    <property type="protein sequence ID" value="QLH03348.1"/>
    <property type="molecule type" value="Genomic_DNA"/>
</dbReference>
<proteinExistence type="predicted"/>
<dbReference type="OrthoDB" id="2502at2157"/>
<dbReference type="Gene3D" id="3.30.70.1230">
    <property type="entry name" value="Nucleotide cyclase"/>
    <property type="match status" value="1"/>
</dbReference>
<dbReference type="GO" id="GO:0035556">
    <property type="term" value="P:intracellular signal transduction"/>
    <property type="evidence" value="ECO:0007669"/>
    <property type="project" value="InterPro"/>
</dbReference>
<dbReference type="Proteomes" id="UP000509771">
    <property type="component" value="Chromosome"/>
</dbReference>
<accession>A0A7D5M379</accession>
<name>A0A7D5M379_9ARCH</name>
<gene>
    <name evidence="2" type="ORF">C5F47_07215</name>
</gene>
<organism evidence="2 3">
    <name type="scientific">Nitrosopumilus cobalaminigenes</name>
    <dbReference type="NCBI Taxonomy" id="1470066"/>
    <lineage>
        <taxon>Archaea</taxon>
        <taxon>Nitrososphaerota</taxon>
        <taxon>Nitrososphaeria</taxon>
        <taxon>Nitrosopumilales</taxon>
        <taxon>Nitrosopumilaceae</taxon>
        <taxon>Nitrosopumilus</taxon>
    </lineage>
</organism>
<dbReference type="Pfam" id="PF00211">
    <property type="entry name" value="Guanylate_cyc"/>
    <property type="match status" value="1"/>
</dbReference>
<dbReference type="AlphaFoldDB" id="A0A7D5M379"/>
<dbReference type="GeneID" id="56059833"/>
<evidence type="ECO:0000313" key="3">
    <source>
        <dbReference type="Proteomes" id="UP000509771"/>
    </source>
</evidence>
<evidence type="ECO:0000313" key="2">
    <source>
        <dbReference type="EMBL" id="QLH03348.1"/>
    </source>
</evidence>
<feature type="domain" description="Guanylate cyclase" evidence="1">
    <location>
        <begin position="83"/>
        <end position="217"/>
    </location>
</feature>
<dbReference type="CDD" id="cd07302">
    <property type="entry name" value="CHD"/>
    <property type="match status" value="1"/>
</dbReference>
<reference evidence="2 3" key="1">
    <citation type="submission" date="2018-02" db="EMBL/GenBank/DDBJ databases">
        <title>Complete genome of Nitrosopumilus cobalaminigenes HCA1.</title>
        <authorList>
            <person name="Qin W."/>
            <person name="Zheng Y."/>
            <person name="Stahl D.A."/>
        </authorList>
    </citation>
    <scope>NUCLEOTIDE SEQUENCE [LARGE SCALE GENOMIC DNA]</scope>
    <source>
        <strain evidence="2 3">HCA1</strain>
    </source>
</reference>
<dbReference type="GO" id="GO:0009190">
    <property type="term" value="P:cyclic nucleotide biosynthetic process"/>
    <property type="evidence" value="ECO:0007669"/>
    <property type="project" value="InterPro"/>
</dbReference>
<dbReference type="PROSITE" id="PS50125">
    <property type="entry name" value="GUANYLATE_CYCLASE_2"/>
    <property type="match status" value="1"/>
</dbReference>
<protein>
    <submittedName>
        <fullName evidence="2">Adenylate cyclase</fullName>
    </submittedName>
</protein>
<dbReference type="PANTHER" id="PTHR43081:SF1">
    <property type="entry name" value="ADENYLATE CYCLASE, TERMINAL-DIFFERENTIATION SPECIFIC"/>
    <property type="match status" value="1"/>
</dbReference>